<evidence type="ECO:0000259" key="3">
    <source>
        <dbReference type="Pfam" id="PF25973"/>
    </source>
</evidence>
<name>A0A0J1HCG6_9GAMM</name>
<feature type="coiled-coil region" evidence="2">
    <location>
        <begin position="89"/>
        <end position="128"/>
    </location>
</feature>
<dbReference type="InterPro" id="IPR006143">
    <property type="entry name" value="RND_pump_MFP"/>
</dbReference>
<evidence type="ECO:0000256" key="2">
    <source>
        <dbReference type="SAM" id="Coils"/>
    </source>
</evidence>
<accession>A0A0J1HCG6</accession>
<dbReference type="Proteomes" id="UP000036097">
    <property type="component" value="Unassembled WGS sequence"/>
</dbReference>
<dbReference type="PATRIC" id="fig|1195763.3.peg.206"/>
<sequence length="360" mass="39474">MTFTSLWAKKGISSSWLRIWGAAIIWLAFPAMAAKPVTLGIVEQVTTAPVSWYSGTVHSPQQAKLSMEATGRLITVADFGQVVKKGDVLAKVDAEALVLQLKIEQLKLKKAKAYVEHYAVELNRLEQLGRNMNVSETDRDKASHELAVRRYELENARLQVSLLKDQLARTTLRAPFDGTVNTVYLREGEYVSRGEAMLHLVNTRQQEIRLQAPISIAAKLERNSSFVITAGALEFEATLSTVGASADVKSRLLELRLLPQGQTLVIGQPVRVAIPERYTVEGVMVPHDAIVTNAQGKVMFVVNRDESEQARVKAIPVEILYGVDGHVVVKADVAIGKEIVIRGATGLSDGQKVEVTATRS</sequence>
<evidence type="ECO:0000313" key="4">
    <source>
        <dbReference type="EMBL" id="KLV09311.1"/>
    </source>
</evidence>
<dbReference type="PANTHER" id="PTHR30469">
    <property type="entry name" value="MULTIDRUG RESISTANCE PROTEIN MDTA"/>
    <property type="match status" value="1"/>
</dbReference>
<dbReference type="GO" id="GO:0015562">
    <property type="term" value="F:efflux transmembrane transporter activity"/>
    <property type="evidence" value="ECO:0007669"/>
    <property type="project" value="TreeGrafter"/>
</dbReference>
<dbReference type="SUPFAM" id="SSF111369">
    <property type="entry name" value="HlyD-like secretion proteins"/>
    <property type="match status" value="1"/>
</dbReference>
<dbReference type="Gene3D" id="2.40.50.100">
    <property type="match status" value="1"/>
</dbReference>
<dbReference type="Gene3D" id="2.40.30.170">
    <property type="match status" value="1"/>
</dbReference>
<keyword evidence="5" id="KW-1185">Reference proteome</keyword>
<comment type="caution">
    <text evidence="4">The sequence shown here is derived from an EMBL/GenBank/DDBJ whole genome shotgun (WGS) entry which is preliminary data.</text>
</comment>
<dbReference type="NCBIfam" id="TIGR01730">
    <property type="entry name" value="RND_mfp"/>
    <property type="match status" value="1"/>
</dbReference>
<feature type="domain" description="CzcB-like barrel-sandwich hybrid" evidence="3">
    <location>
        <begin position="69"/>
        <end position="199"/>
    </location>
</feature>
<dbReference type="AlphaFoldDB" id="A0A0J1HCG6"/>
<dbReference type="Pfam" id="PF25973">
    <property type="entry name" value="BSH_CzcB"/>
    <property type="match status" value="1"/>
</dbReference>
<dbReference type="PANTHER" id="PTHR30469:SF15">
    <property type="entry name" value="HLYD FAMILY OF SECRETION PROTEINS"/>
    <property type="match status" value="1"/>
</dbReference>
<dbReference type="GO" id="GO:1990281">
    <property type="term" value="C:efflux pump complex"/>
    <property type="evidence" value="ECO:0007669"/>
    <property type="project" value="TreeGrafter"/>
</dbReference>
<dbReference type="InterPro" id="IPR058647">
    <property type="entry name" value="BSH_CzcB-like"/>
</dbReference>
<proteinExistence type="inferred from homology"/>
<dbReference type="Gene3D" id="2.40.420.20">
    <property type="match status" value="1"/>
</dbReference>
<dbReference type="EMBL" id="LDOT01000002">
    <property type="protein sequence ID" value="KLV09311.1"/>
    <property type="molecule type" value="Genomic_DNA"/>
</dbReference>
<organism evidence="4 5">
    <name type="scientific">Photobacterium aquae</name>
    <dbReference type="NCBI Taxonomy" id="1195763"/>
    <lineage>
        <taxon>Bacteria</taxon>
        <taxon>Pseudomonadati</taxon>
        <taxon>Pseudomonadota</taxon>
        <taxon>Gammaproteobacteria</taxon>
        <taxon>Vibrionales</taxon>
        <taxon>Vibrionaceae</taxon>
        <taxon>Photobacterium</taxon>
    </lineage>
</organism>
<keyword evidence="2" id="KW-0175">Coiled coil</keyword>
<dbReference type="Gene3D" id="1.10.287.470">
    <property type="entry name" value="Helix hairpin bin"/>
    <property type="match status" value="1"/>
</dbReference>
<protein>
    <recommendedName>
        <fullName evidence="3">CzcB-like barrel-sandwich hybrid domain-containing protein</fullName>
    </recommendedName>
</protein>
<evidence type="ECO:0000313" key="5">
    <source>
        <dbReference type="Proteomes" id="UP000036097"/>
    </source>
</evidence>
<dbReference type="STRING" id="1195763.ABT56_00915"/>
<reference evidence="4 5" key="1">
    <citation type="submission" date="2015-05" db="EMBL/GenBank/DDBJ databases">
        <title>Photobacterium galathea sp. nov.</title>
        <authorList>
            <person name="Machado H."/>
            <person name="Gram L."/>
        </authorList>
    </citation>
    <scope>NUCLEOTIDE SEQUENCE [LARGE SCALE GENOMIC DNA]</scope>
    <source>
        <strain evidence="4 5">CGMCC 1.12159</strain>
    </source>
</reference>
<comment type="similarity">
    <text evidence="1">Belongs to the membrane fusion protein (MFP) (TC 8.A.1) family.</text>
</comment>
<evidence type="ECO:0000256" key="1">
    <source>
        <dbReference type="ARBA" id="ARBA00009477"/>
    </source>
</evidence>
<gene>
    <name evidence="4" type="ORF">ABT56_00915</name>
</gene>